<dbReference type="PANTHER" id="PTHR24020:SF87">
    <property type="entry name" value="COLLAGEN ALPHA-1(VI) CHAIN-LIKE"/>
    <property type="match status" value="1"/>
</dbReference>
<reference evidence="4" key="1">
    <citation type="submission" date="2020-05" db="UniProtKB">
        <authorList>
            <consortium name="EnsemblMetazoa"/>
        </authorList>
    </citation>
    <scope>IDENTIFICATION</scope>
    <source>
        <strain evidence="4">BB02</strain>
    </source>
</reference>
<dbReference type="EnsemblMetazoa" id="BGLB027001-RA">
    <property type="protein sequence ID" value="BGLB027001-PA"/>
    <property type="gene ID" value="BGLB027001"/>
</dbReference>
<feature type="domain" description="VWFA" evidence="3">
    <location>
        <begin position="416"/>
        <end position="591"/>
    </location>
</feature>
<evidence type="ECO:0000313" key="5">
    <source>
        <dbReference type="Proteomes" id="UP000076420"/>
    </source>
</evidence>
<feature type="compositionally biased region" description="Low complexity" evidence="1">
    <location>
        <begin position="40"/>
        <end position="59"/>
    </location>
</feature>
<dbReference type="Pfam" id="PF00092">
    <property type="entry name" value="VWA"/>
    <property type="match status" value="2"/>
</dbReference>
<evidence type="ECO:0000313" key="4">
    <source>
        <dbReference type="EnsemblMetazoa" id="BGLB027001-PA"/>
    </source>
</evidence>
<dbReference type="InterPro" id="IPR050525">
    <property type="entry name" value="ECM_Assembly_Org"/>
</dbReference>
<dbReference type="InterPro" id="IPR002035">
    <property type="entry name" value="VWF_A"/>
</dbReference>
<accession>A0A2C9L4W7</accession>
<dbReference type="InterPro" id="IPR036465">
    <property type="entry name" value="vWFA_dom_sf"/>
</dbReference>
<proteinExistence type="predicted"/>
<dbReference type="AlphaFoldDB" id="A0A2C9L4W7"/>
<dbReference type="VEuPathDB" id="VectorBase:BGLAX_047839"/>
<organism evidence="4 5">
    <name type="scientific">Biomphalaria glabrata</name>
    <name type="common">Bloodfluke planorb</name>
    <name type="synonym">Freshwater snail</name>
    <dbReference type="NCBI Taxonomy" id="6526"/>
    <lineage>
        <taxon>Eukaryota</taxon>
        <taxon>Metazoa</taxon>
        <taxon>Spiralia</taxon>
        <taxon>Lophotrochozoa</taxon>
        <taxon>Mollusca</taxon>
        <taxon>Gastropoda</taxon>
        <taxon>Heterobranchia</taxon>
        <taxon>Euthyneura</taxon>
        <taxon>Panpulmonata</taxon>
        <taxon>Hygrophila</taxon>
        <taxon>Lymnaeoidea</taxon>
        <taxon>Planorbidae</taxon>
        <taxon>Biomphalaria</taxon>
    </lineage>
</organism>
<feature type="chain" id="PRO_5012338525" description="VWFA domain-containing protein" evidence="2">
    <location>
        <begin position="24"/>
        <end position="602"/>
    </location>
</feature>
<dbReference type="PROSITE" id="PS50234">
    <property type="entry name" value="VWFA"/>
    <property type="match status" value="2"/>
</dbReference>
<feature type="region of interest" description="Disordered" evidence="1">
    <location>
        <begin position="377"/>
        <end position="405"/>
    </location>
</feature>
<dbReference type="VEuPathDB" id="VectorBase:BGLAX_036988"/>
<dbReference type="SUPFAM" id="SSF53300">
    <property type="entry name" value="vWA-like"/>
    <property type="match status" value="2"/>
</dbReference>
<evidence type="ECO:0000259" key="3">
    <source>
        <dbReference type="PROSITE" id="PS50234"/>
    </source>
</evidence>
<dbReference type="PANTHER" id="PTHR24020">
    <property type="entry name" value="COLLAGEN ALPHA"/>
    <property type="match status" value="1"/>
</dbReference>
<dbReference type="VEuPathDB" id="VectorBase:BGLB027001"/>
<dbReference type="Gene3D" id="3.40.50.410">
    <property type="entry name" value="von Willebrand factor, type A domain"/>
    <property type="match status" value="2"/>
</dbReference>
<dbReference type="OrthoDB" id="6132182at2759"/>
<name>A0A2C9L4W7_BIOGL</name>
<dbReference type="KEGG" id="bgt:106065374"/>
<dbReference type="SMART" id="SM00327">
    <property type="entry name" value="VWA"/>
    <property type="match status" value="2"/>
</dbReference>
<sequence length="602" mass="65501">MRVSYTVLLCLLATPYLTFLCNGLQYTEYVEVEYNENGEGVAYPEYPTYPEYPDYQEYPDYPEETTRRPCASSTAKPTTTKPAPTTTTAAPTTTTAAPTTTKTTPKPTTTNPPAPTTTTVKPCEKTAKSDIMEVLDASNSIGETNWGHQTKFAADITQAFKIGPNDIQFGCLIFNNETTKIFDLKTYSDKTSLYNKIRSIAYPTNQGTFTYRALRKIREEGLFSPFYGGRPGASKIVIVMTDGKSSDRAKTISEAELLKKSGVTIIAVGIGSAVDTTELEAIATDPNKVFSAENFTLLDVIKKELVNFTCELAAKKFFDSMVQKLARSELLRIHGVASAPPCTSLKAPMMIFVVSNLDASSTLAKRACACQCKPKTTAAPSTTTPSRATTTLTPATTTRPTTTTTVQPCQKRAKSDIWFILDASSSIGSTNWAHQTKFAADITQAFTIGVLDILFGCLIFNYDVTKIFDLNTYLDKTSLYNTIRGIQYPTGQGTFTYKGFKKIREDGLFSAAYGGRATASKIVIVMTDGQSSDKAKTIEEAELLKKDGVVIIAVGIGNAVDSSELQGMASDSSKVFTAENYELLDVIKNKLVNFTCDKASGL</sequence>
<feature type="compositionally biased region" description="Low complexity" evidence="1">
    <location>
        <begin position="74"/>
        <end position="109"/>
    </location>
</feature>
<dbReference type="PRINTS" id="PR00453">
    <property type="entry name" value="VWFADOMAIN"/>
</dbReference>
<dbReference type="Proteomes" id="UP000076420">
    <property type="component" value="Unassembled WGS sequence"/>
</dbReference>
<feature type="signal peptide" evidence="2">
    <location>
        <begin position="1"/>
        <end position="23"/>
    </location>
</feature>
<evidence type="ECO:0000256" key="2">
    <source>
        <dbReference type="SAM" id="SignalP"/>
    </source>
</evidence>
<keyword evidence="2" id="KW-0732">Signal</keyword>
<protein>
    <recommendedName>
        <fullName evidence="3">VWFA domain-containing protein</fullName>
    </recommendedName>
</protein>
<dbReference type="CDD" id="cd01450">
    <property type="entry name" value="vWFA_subfamily_ECM"/>
    <property type="match status" value="2"/>
</dbReference>
<feature type="region of interest" description="Disordered" evidence="1">
    <location>
        <begin position="40"/>
        <end position="122"/>
    </location>
</feature>
<evidence type="ECO:0000256" key="1">
    <source>
        <dbReference type="SAM" id="MobiDB-lite"/>
    </source>
</evidence>
<dbReference type="STRING" id="6526.A0A2C9L4W7"/>
<feature type="domain" description="VWFA" evidence="3">
    <location>
        <begin position="130"/>
        <end position="305"/>
    </location>
</feature>
<gene>
    <name evidence="4" type="primary">106065374</name>
</gene>